<reference evidence="2 3" key="1">
    <citation type="submission" date="2009-02" db="EMBL/GenBank/DDBJ databases">
        <title>Annotation of Streptomyces hygroscopicus strain ATCC 53653.</title>
        <authorList>
            <consortium name="The Broad Institute Genome Sequencing Platform"/>
            <consortium name="Broad Institute Microbial Sequencing Center"/>
            <person name="Fischbach M."/>
            <person name="Godfrey P."/>
            <person name="Ward D."/>
            <person name="Young S."/>
            <person name="Zeng Q."/>
            <person name="Koehrsen M."/>
            <person name="Alvarado L."/>
            <person name="Berlin A.M."/>
            <person name="Bochicchio J."/>
            <person name="Borenstein D."/>
            <person name="Chapman S.B."/>
            <person name="Chen Z."/>
            <person name="Engels R."/>
            <person name="Freedman E."/>
            <person name="Gellesch M."/>
            <person name="Goldberg J."/>
            <person name="Griggs A."/>
            <person name="Gujja S."/>
            <person name="Heilman E.R."/>
            <person name="Heiman D.I."/>
            <person name="Hepburn T.A."/>
            <person name="Howarth C."/>
            <person name="Jen D."/>
            <person name="Larson L."/>
            <person name="Lewis B."/>
            <person name="Mehta T."/>
            <person name="Park D."/>
            <person name="Pearson M."/>
            <person name="Richards J."/>
            <person name="Roberts A."/>
            <person name="Saif S."/>
            <person name="Shea T.D."/>
            <person name="Shenoy N."/>
            <person name="Sisk P."/>
            <person name="Stolte C."/>
            <person name="Sykes S.N."/>
            <person name="Thomson T."/>
            <person name="Walk T."/>
            <person name="White J."/>
            <person name="Yandava C."/>
            <person name="Straight P."/>
            <person name="Clardy J."/>
            <person name="Hung D."/>
            <person name="Kolter R."/>
            <person name="Mekalanos J."/>
            <person name="Walker S."/>
            <person name="Walsh C.T."/>
            <person name="Wieland-Brown L.C."/>
            <person name="Haas B."/>
            <person name="Nusbaum C."/>
            <person name="Birren B."/>
        </authorList>
    </citation>
    <scope>NUCLEOTIDE SEQUENCE [LARGE SCALE GENOMIC DNA]</scope>
    <source>
        <strain evidence="2 3">ATCC 53653</strain>
    </source>
</reference>
<accession>D9WE20</accession>
<gene>
    <name evidence="2" type="ORF">SSOG_00792</name>
</gene>
<evidence type="ECO:0000313" key="3">
    <source>
        <dbReference type="Proteomes" id="UP000003963"/>
    </source>
</evidence>
<protein>
    <submittedName>
        <fullName evidence="2">PE-PGRS family protein</fullName>
    </submittedName>
</protein>
<sequence>MPTGTPPKGARMNDEIVFIVGDRLAGGPPRAGLMPLSRLIADLRAGRLRDPLPALVPGQGIERHEMDLIRAELKRCRLPGTALWDAVPPELAGRGEVHKHRQENVLIAGLRRIGDTHYQAALRLSNTHEMVLDHTTGTHVTGMVVTEAVRQMSLAVAERYLLKPGQPVPRFLINSLQVSFSRFLLPLDAEIDYHLDEAVWKRPDVLRYHGQCDVLQAGVTTASGSMSLSVHEEGAAERIEETQSDAVVRRLADRHQAGRSPEPSEHRVP</sequence>
<dbReference type="InterPro" id="IPR005509">
    <property type="entry name" value="AfsA_hotdog_dom"/>
</dbReference>
<dbReference type="AlphaFoldDB" id="D9WE20"/>
<dbReference type="Proteomes" id="UP000003963">
    <property type="component" value="Unassembled WGS sequence"/>
</dbReference>
<keyword evidence="3" id="KW-1185">Reference proteome</keyword>
<evidence type="ECO:0000313" key="2">
    <source>
        <dbReference type="EMBL" id="EFL21080.1"/>
    </source>
</evidence>
<proteinExistence type="predicted"/>
<dbReference type="Pfam" id="PF03756">
    <property type="entry name" value="AfsA"/>
    <property type="match status" value="1"/>
</dbReference>
<dbReference type="STRING" id="457427.SSOG_00792"/>
<dbReference type="EMBL" id="GG657754">
    <property type="protein sequence ID" value="EFL21080.1"/>
    <property type="molecule type" value="Genomic_DNA"/>
</dbReference>
<feature type="domain" description="A-factor biosynthesis hotdog" evidence="1">
    <location>
        <begin position="97"/>
        <end position="227"/>
    </location>
</feature>
<name>D9WE20_9ACTN</name>
<evidence type="ECO:0000259" key="1">
    <source>
        <dbReference type="Pfam" id="PF03756"/>
    </source>
</evidence>
<dbReference type="HOGENOM" id="CLU_090339_0_0_11"/>
<organism evidence="2 3">
    <name type="scientific">Streptomyces himastatinicus ATCC 53653</name>
    <dbReference type="NCBI Taxonomy" id="457427"/>
    <lineage>
        <taxon>Bacteria</taxon>
        <taxon>Bacillati</taxon>
        <taxon>Actinomycetota</taxon>
        <taxon>Actinomycetes</taxon>
        <taxon>Kitasatosporales</taxon>
        <taxon>Streptomycetaceae</taxon>
        <taxon>Streptomyces</taxon>
        <taxon>Streptomyces violaceusniger group</taxon>
    </lineage>
</organism>